<feature type="domain" description="HTH araC/xylS-type" evidence="4">
    <location>
        <begin position="226"/>
        <end position="329"/>
    </location>
</feature>
<evidence type="ECO:0000313" key="5">
    <source>
        <dbReference type="EMBL" id="GLW72103.1"/>
    </source>
</evidence>
<dbReference type="InterPro" id="IPR018062">
    <property type="entry name" value="HTH_AraC-typ_CS"/>
</dbReference>
<dbReference type="InterPro" id="IPR018060">
    <property type="entry name" value="HTH_AraC"/>
</dbReference>
<evidence type="ECO:0000259" key="4">
    <source>
        <dbReference type="PROSITE" id="PS01124"/>
    </source>
</evidence>
<evidence type="ECO:0000313" key="6">
    <source>
        <dbReference type="Proteomes" id="UP001165041"/>
    </source>
</evidence>
<name>A0A9W6QBR7_9ACTN</name>
<sequence>MEQTNGAGNEGLSGRESFEYWREVMGRTRAAEMTSEYADSFSAQMRQFTLGPVSLLGTSFPSIRVKRTERMIRRSDEELFHVTVLTAGRGVAVAPRSGRTEAFKVGDIHLAHSSYPYDTRCFGVRGPASEQPRVEGLALDLPASLLPIPGHRLLDLLGRKLSGRAGTGALLTDFVLGAGRQAAVLDPAEASRLGMVVVDLIAAWLARELDAENTVSPEGRQRALLESVRLFVRHNLHDPELAPPVIAAAHHISLSYLHRLFAEHAHGETVAAFIRRQRLARAHRDLADPALMHVPIYAIAARCGMLGASEFTRAFKTAYGLPPREHRNHALASRAGSQ</sequence>
<dbReference type="PROSITE" id="PS01124">
    <property type="entry name" value="HTH_ARAC_FAMILY_2"/>
    <property type="match status" value="1"/>
</dbReference>
<keyword evidence="2" id="KW-0238">DNA-binding</keyword>
<dbReference type="AlphaFoldDB" id="A0A9W6QBR7"/>
<evidence type="ECO:0000256" key="2">
    <source>
        <dbReference type="ARBA" id="ARBA00023125"/>
    </source>
</evidence>
<dbReference type="GO" id="GO:0003700">
    <property type="term" value="F:DNA-binding transcription factor activity"/>
    <property type="evidence" value="ECO:0007669"/>
    <property type="project" value="InterPro"/>
</dbReference>
<proteinExistence type="predicted"/>
<dbReference type="Gene3D" id="1.10.10.60">
    <property type="entry name" value="Homeodomain-like"/>
    <property type="match status" value="1"/>
</dbReference>
<dbReference type="EMBL" id="BSSA01000015">
    <property type="protein sequence ID" value="GLW72103.1"/>
    <property type="molecule type" value="Genomic_DNA"/>
</dbReference>
<dbReference type="SUPFAM" id="SSF46689">
    <property type="entry name" value="Homeodomain-like"/>
    <property type="match status" value="1"/>
</dbReference>
<dbReference type="Proteomes" id="UP001165041">
    <property type="component" value="Unassembled WGS sequence"/>
</dbReference>
<dbReference type="PANTHER" id="PTHR43280">
    <property type="entry name" value="ARAC-FAMILY TRANSCRIPTIONAL REGULATOR"/>
    <property type="match status" value="1"/>
</dbReference>
<dbReference type="InterPro" id="IPR009057">
    <property type="entry name" value="Homeodomain-like_sf"/>
</dbReference>
<evidence type="ECO:0000256" key="3">
    <source>
        <dbReference type="ARBA" id="ARBA00023163"/>
    </source>
</evidence>
<dbReference type="PANTHER" id="PTHR43280:SF31">
    <property type="entry name" value="TRANSCRIPTIONAL REGULATORY PROTEIN"/>
    <property type="match status" value="1"/>
</dbReference>
<organism evidence="5 6">
    <name type="scientific">Kitasatospora phosalacinea</name>
    <dbReference type="NCBI Taxonomy" id="2065"/>
    <lineage>
        <taxon>Bacteria</taxon>
        <taxon>Bacillati</taxon>
        <taxon>Actinomycetota</taxon>
        <taxon>Actinomycetes</taxon>
        <taxon>Kitasatosporales</taxon>
        <taxon>Streptomycetaceae</taxon>
        <taxon>Kitasatospora</taxon>
    </lineage>
</organism>
<dbReference type="Pfam" id="PF12833">
    <property type="entry name" value="HTH_18"/>
    <property type="match status" value="1"/>
</dbReference>
<reference evidence="5" key="1">
    <citation type="submission" date="2023-02" db="EMBL/GenBank/DDBJ databases">
        <title>Kitasatospora phosalacinea NBRC 14627.</title>
        <authorList>
            <person name="Ichikawa N."/>
            <person name="Sato H."/>
            <person name="Tonouchi N."/>
        </authorList>
    </citation>
    <scope>NUCLEOTIDE SEQUENCE</scope>
    <source>
        <strain evidence="5">NBRC 14627</strain>
    </source>
</reference>
<dbReference type="PROSITE" id="PS00041">
    <property type="entry name" value="HTH_ARAC_FAMILY_1"/>
    <property type="match status" value="1"/>
</dbReference>
<comment type="caution">
    <text evidence="5">The sequence shown here is derived from an EMBL/GenBank/DDBJ whole genome shotgun (WGS) entry which is preliminary data.</text>
</comment>
<dbReference type="GO" id="GO:0043565">
    <property type="term" value="F:sequence-specific DNA binding"/>
    <property type="evidence" value="ECO:0007669"/>
    <property type="project" value="InterPro"/>
</dbReference>
<protein>
    <submittedName>
        <fullName evidence="5">AraC family transcriptional regulator</fullName>
    </submittedName>
</protein>
<evidence type="ECO:0000256" key="1">
    <source>
        <dbReference type="ARBA" id="ARBA00023015"/>
    </source>
</evidence>
<keyword evidence="1" id="KW-0805">Transcription regulation</keyword>
<keyword evidence="3" id="KW-0804">Transcription</keyword>
<accession>A0A9W6QBR7</accession>
<gene>
    <name evidence="5" type="ORF">Kpho02_44020</name>
</gene>
<dbReference type="SMART" id="SM00342">
    <property type="entry name" value="HTH_ARAC"/>
    <property type="match status" value="1"/>
</dbReference>